<accession>A0AAW2EKW2</accession>
<name>A0AAW2EKW2_9HYME</name>
<organism evidence="2 3">
    <name type="scientific">Cardiocondyla obscurior</name>
    <dbReference type="NCBI Taxonomy" id="286306"/>
    <lineage>
        <taxon>Eukaryota</taxon>
        <taxon>Metazoa</taxon>
        <taxon>Ecdysozoa</taxon>
        <taxon>Arthropoda</taxon>
        <taxon>Hexapoda</taxon>
        <taxon>Insecta</taxon>
        <taxon>Pterygota</taxon>
        <taxon>Neoptera</taxon>
        <taxon>Endopterygota</taxon>
        <taxon>Hymenoptera</taxon>
        <taxon>Apocrita</taxon>
        <taxon>Aculeata</taxon>
        <taxon>Formicoidea</taxon>
        <taxon>Formicidae</taxon>
        <taxon>Myrmicinae</taxon>
        <taxon>Cardiocondyla</taxon>
    </lineage>
</organism>
<evidence type="ECO:0000313" key="3">
    <source>
        <dbReference type="Proteomes" id="UP001430953"/>
    </source>
</evidence>
<protein>
    <submittedName>
        <fullName evidence="2">Uncharacterized protein</fullName>
    </submittedName>
</protein>
<feature type="compositionally biased region" description="Basic and acidic residues" evidence="1">
    <location>
        <begin position="108"/>
        <end position="130"/>
    </location>
</feature>
<gene>
    <name evidence="2" type="ORF">PUN28_017839</name>
</gene>
<comment type="caution">
    <text evidence="2">The sequence shown here is derived from an EMBL/GenBank/DDBJ whole genome shotgun (WGS) entry which is preliminary data.</text>
</comment>
<keyword evidence="3" id="KW-1185">Reference proteome</keyword>
<sequence>MCVRNVDVHVSCSSQYALSRNRQQCASSLFWPFDQPGRASEHARTAAPVTGLRHNNGERGRRRLSARCENQEVASLAKREPGRNSLKNHRAPAKGRAERGGPRNGSFEARERQRVGESPQETREREMQRA</sequence>
<feature type="region of interest" description="Disordered" evidence="1">
    <location>
        <begin position="41"/>
        <end position="130"/>
    </location>
</feature>
<evidence type="ECO:0000313" key="2">
    <source>
        <dbReference type="EMBL" id="KAL0103802.1"/>
    </source>
</evidence>
<dbReference type="AlphaFoldDB" id="A0AAW2EKW2"/>
<proteinExistence type="predicted"/>
<dbReference type="EMBL" id="JADYXP020000021">
    <property type="protein sequence ID" value="KAL0103802.1"/>
    <property type="molecule type" value="Genomic_DNA"/>
</dbReference>
<dbReference type="Proteomes" id="UP001430953">
    <property type="component" value="Unassembled WGS sequence"/>
</dbReference>
<evidence type="ECO:0000256" key="1">
    <source>
        <dbReference type="SAM" id="MobiDB-lite"/>
    </source>
</evidence>
<reference evidence="2 3" key="1">
    <citation type="submission" date="2023-03" db="EMBL/GenBank/DDBJ databases">
        <title>High recombination rates correlate with genetic variation in Cardiocondyla obscurior ants.</title>
        <authorList>
            <person name="Errbii M."/>
        </authorList>
    </citation>
    <scope>NUCLEOTIDE SEQUENCE [LARGE SCALE GENOMIC DNA]</scope>
    <source>
        <strain evidence="2">Alpha-2009</strain>
        <tissue evidence="2">Whole body</tissue>
    </source>
</reference>